<dbReference type="PANTHER" id="PTHR31516:SF16">
    <property type="entry name" value="TITIN"/>
    <property type="match status" value="1"/>
</dbReference>
<feature type="region of interest" description="Disordered" evidence="2">
    <location>
        <begin position="198"/>
        <end position="221"/>
    </location>
</feature>
<proteinExistence type="inferred from homology"/>
<reference evidence="3 4" key="1">
    <citation type="journal article" date="2018" name="Elife">
        <title>Firefly genomes illuminate parallel origins of bioluminescence in beetles.</title>
        <authorList>
            <person name="Fallon T.R."/>
            <person name="Lower S.E."/>
            <person name="Chang C.H."/>
            <person name="Bessho-Uehara M."/>
            <person name="Martin G.J."/>
            <person name="Bewick A.J."/>
            <person name="Behringer M."/>
            <person name="Debat H.J."/>
            <person name="Wong I."/>
            <person name="Day J.C."/>
            <person name="Suvorov A."/>
            <person name="Silva C.J."/>
            <person name="Stanger-Hall K.F."/>
            <person name="Hall D.W."/>
            <person name="Schmitz R.J."/>
            <person name="Nelson D.R."/>
            <person name="Lewis S.M."/>
            <person name="Shigenobu S."/>
            <person name="Bybee S.M."/>
            <person name="Larracuente A.M."/>
            <person name="Oba Y."/>
            <person name="Weng J.K."/>
        </authorList>
    </citation>
    <scope>NUCLEOTIDE SEQUENCE [LARGE SCALE GENOMIC DNA]</scope>
    <source>
        <strain evidence="3">1611_PpyrPB1</strain>
        <tissue evidence="3">Whole body</tissue>
    </source>
</reference>
<dbReference type="GO" id="GO:0036064">
    <property type="term" value="C:ciliary basal body"/>
    <property type="evidence" value="ECO:0007669"/>
    <property type="project" value="TreeGrafter"/>
</dbReference>
<feature type="region of interest" description="Disordered" evidence="2">
    <location>
        <begin position="565"/>
        <end position="592"/>
    </location>
</feature>
<feature type="region of interest" description="Disordered" evidence="2">
    <location>
        <begin position="236"/>
        <end position="313"/>
    </location>
</feature>
<dbReference type="GO" id="GO:0008017">
    <property type="term" value="F:microtubule binding"/>
    <property type="evidence" value="ECO:0007669"/>
    <property type="project" value="InterPro"/>
</dbReference>
<evidence type="ECO:0000256" key="1">
    <source>
        <dbReference type="ARBA" id="ARBA00008738"/>
    </source>
</evidence>
<feature type="region of interest" description="Disordered" evidence="2">
    <location>
        <begin position="333"/>
        <end position="362"/>
    </location>
</feature>
<dbReference type="AlphaFoldDB" id="A0A5N4B371"/>
<feature type="compositionally biased region" description="Polar residues" evidence="2">
    <location>
        <begin position="565"/>
        <end position="579"/>
    </location>
</feature>
<comment type="caution">
    <text evidence="3">The sequence shown here is derived from an EMBL/GenBank/DDBJ whole genome shotgun (WGS) entry which is preliminary data.</text>
</comment>
<feature type="compositionally biased region" description="Polar residues" evidence="2">
    <location>
        <begin position="438"/>
        <end position="449"/>
    </location>
</feature>
<feature type="compositionally biased region" description="Polar residues" evidence="2">
    <location>
        <begin position="458"/>
        <end position="470"/>
    </location>
</feature>
<feature type="region of interest" description="Disordered" evidence="2">
    <location>
        <begin position="458"/>
        <end position="480"/>
    </location>
</feature>
<keyword evidence="4" id="KW-1185">Reference proteome</keyword>
<organism evidence="3 4">
    <name type="scientific">Photinus pyralis</name>
    <name type="common">Common eastern firefly</name>
    <name type="synonym">Lampyris pyralis</name>
    <dbReference type="NCBI Taxonomy" id="7054"/>
    <lineage>
        <taxon>Eukaryota</taxon>
        <taxon>Metazoa</taxon>
        <taxon>Ecdysozoa</taxon>
        <taxon>Arthropoda</taxon>
        <taxon>Hexapoda</taxon>
        <taxon>Insecta</taxon>
        <taxon>Pterygota</taxon>
        <taxon>Neoptera</taxon>
        <taxon>Endopterygota</taxon>
        <taxon>Coleoptera</taxon>
        <taxon>Polyphaga</taxon>
        <taxon>Elateriformia</taxon>
        <taxon>Elateroidea</taxon>
        <taxon>Lampyridae</taxon>
        <taxon>Lampyrinae</taxon>
        <taxon>Photinus</taxon>
    </lineage>
</organism>
<dbReference type="Proteomes" id="UP000327044">
    <property type="component" value="Unassembled WGS sequence"/>
</dbReference>
<dbReference type="GO" id="GO:0005814">
    <property type="term" value="C:centriole"/>
    <property type="evidence" value="ECO:0007669"/>
    <property type="project" value="TreeGrafter"/>
</dbReference>
<name>A0A5N4B371_PHOPY</name>
<dbReference type="GO" id="GO:0036126">
    <property type="term" value="C:sperm flagellum"/>
    <property type="evidence" value="ECO:0007669"/>
    <property type="project" value="TreeGrafter"/>
</dbReference>
<protein>
    <submittedName>
        <fullName evidence="3">Uncharacterized protein</fullName>
    </submittedName>
</protein>
<feature type="compositionally biased region" description="Basic and acidic residues" evidence="2">
    <location>
        <begin position="236"/>
        <end position="290"/>
    </location>
</feature>
<feature type="region of interest" description="Disordered" evidence="2">
    <location>
        <begin position="431"/>
        <end position="450"/>
    </location>
</feature>
<evidence type="ECO:0000313" key="3">
    <source>
        <dbReference type="EMBL" id="KAB0803830.1"/>
    </source>
</evidence>
<dbReference type="EMBL" id="VVIM01000001">
    <property type="protein sequence ID" value="KAB0803830.1"/>
    <property type="molecule type" value="Genomic_DNA"/>
</dbReference>
<gene>
    <name evidence="3" type="ORF">PPYR_00800</name>
</gene>
<dbReference type="InterPro" id="IPR033336">
    <property type="entry name" value="SAXO1/2"/>
</dbReference>
<comment type="similarity">
    <text evidence="1">Belongs to the FAM154 family.</text>
</comment>
<dbReference type="InParanoid" id="A0A5N4B371"/>
<evidence type="ECO:0000313" key="4">
    <source>
        <dbReference type="Proteomes" id="UP000327044"/>
    </source>
</evidence>
<sequence>MTLWLFSALHKIANGIKRRHHCPHNPDEYNDHLHPEGPFYDETTSKTTFTGEVGPRPSPIRRNTWTKIEGDFTTDTTSHTDFVDFSTVEKTTIVKKREDNLIVEGDMTFDTSSHVDFTKKVTPVEPRRKRTWTKDDVDKFYGTEEIDTWDIHRRDDYSTVTTVVDKVKVIKHEDNLHVEGEFTDTRSRDDYKVVKGERFEPVKPQDNLKPEGEFTDKRTSDEYRVVRGDRAQVIIREDNLKYTPGDRPRPKKPQDNLKPEGDFDRPTPSKVHQGERVEIVKHQDNLRPEGDFTGTPRSRDDFKPAQGDRAPIRKPQDNLKITEYQENGVEKSHYTTTTRQTFDQTPKKESPVTPGRTTVSRRKHMESSFTLGDDTTVMKTTNQTNYNTYTRRTDRQNVKVDTQNVQRTDKVVTSKTSDTRTLADGSIVTTTTHTTKTASGSEKSPSPVTTVVHRDTTGNHIQKSSSQTRVQESHQHTEQVNRTQQSNIVHSASHHNVTGSSTVKTDTHHRRNVMQTEADITNQVLHRKGVHTSTEALHATSSAALAQRKSISNLHDQGNYINQSTDRRSLSSIHRSNVQEAHHARRGQEWSSATYTYERPQKIVRQDNLSVGGHFYGQSEAHSYGNFTKQQNIQKVERVSRKSNISNINLGESHVTVVTSYKNEFAPRHTGPCPASLIDKPKGPFKHTRDTKSHKFYMPVVQN</sequence>
<feature type="compositionally biased region" description="Low complexity" evidence="2">
    <location>
        <begin position="335"/>
        <end position="344"/>
    </location>
</feature>
<evidence type="ECO:0000256" key="2">
    <source>
        <dbReference type="SAM" id="MobiDB-lite"/>
    </source>
</evidence>
<dbReference type="GO" id="GO:0005879">
    <property type="term" value="C:axonemal microtubule"/>
    <property type="evidence" value="ECO:0007669"/>
    <property type="project" value="TreeGrafter"/>
</dbReference>
<accession>A0A5N4B371</accession>
<dbReference type="PANTHER" id="PTHR31516">
    <property type="entry name" value="STABILIZER OF AXONEMAL MICROTUBULES 2"/>
    <property type="match status" value="1"/>
</dbReference>